<dbReference type="EMBL" id="KZ451951">
    <property type="protein sequence ID" value="PKA58516.1"/>
    <property type="molecule type" value="Genomic_DNA"/>
</dbReference>
<reference evidence="1 2" key="1">
    <citation type="journal article" date="2017" name="Nature">
        <title>The Apostasia genome and the evolution of orchids.</title>
        <authorList>
            <person name="Zhang G.Q."/>
            <person name="Liu K.W."/>
            <person name="Li Z."/>
            <person name="Lohaus R."/>
            <person name="Hsiao Y.Y."/>
            <person name="Niu S.C."/>
            <person name="Wang J.Y."/>
            <person name="Lin Y.C."/>
            <person name="Xu Q."/>
            <person name="Chen L.J."/>
            <person name="Yoshida K."/>
            <person name="Fujiwara S."/>
            <person name="Wang Z.W."/>
            <person name="Zhang Y.Q."/>
            <person name="Mitsuda N."/>
            <person name="Wang M."/>
            <person name="Liu G.H."/>
            <person name="Pecoraro L."/>
            <person name="Huang H.X."/>
            <person name="Xiao X.J."/>
            <person name="Lin M."/>
            <person name="Wu X.Y."/>
            <person name="Wu W.L."/>
            <person name="Chen Y.Y."/>
            <person name="Chang S.B."/>
            <person name="Sakamoto S."/>
            <person name="Ohme-Takagi M."/>
            <person name="Yagi M."/>
            <person name="Zeng S.J."/>
            <person name="Shen C.Y."/>
            <person name="Yeh C.M."/>
            <person name="Luo Y.B."/>
            <person name="Tsai W.C."/>
            <person name="Van de Peer Y."/>
            <person name="Liu Z.J."/>
        </authorList>
    </citation>
    <scope>NUCLEOTIDE SEQUENCE [LARGE SCALE GENOMIC DNA]</scope>
    <source>
        <strain evidence="2">cv. Shenzhen</strain>
        <tissue evidence="1">Stem</tissue>
    </source>
</reference>
<evidence type="ECO:0000313" key="1">
    <source>
        <dbReference type="EMBL" id="PKA58516.1"/>
    </source>
</evidence>
<dbReference type="AlphaFoldDB" id="A0A2I0ASQ4"/>
<keyword evidence="2" id="KW-1185">Reference proteome</keyword>
<dbReference type="Proteomes" id="UP000236161">
    <property type="component" value="Unassembled WGS sequence"/>
</dbReference>
<proteinExistence type="predicted"/>
<organism evidence="1 2">
    <name type="scientific">Apostasia shenzhenica</name>
    <dbReference type="NCBI Taxonomy" id="1088818"/>
    <lineage>
        <taxon>Eukaryota</taxon>
        <taxon>Viridiplantae</taxon>
        <taxon>Streptophyta</taxon>
        <taxon>Embryophyta</taxon>
        <taxon>Tracheophyta</taxon>
        <taxon>Spermatophyta</taxon>
        <taxon>Magnoliopsida</taxon>
        <taxon>Liliopsida</taxon>
        <taxon>Asparagales</taxon>
        <taxon>Orchidaceae</taxon>
        <taxon>Apostasioideae</taxon>
        <taxon>Apostasia</taxon>
    </lineage>
</organism>
<evidence type="ECO:0000313" key="2">
    <source>
        <dbReference type="Proteomes" id="UP000236161"/>
    </source>
</evidence>
<dbReference type="PANTHER" id="PTHR33132">
    <property type="entry name" value="OSJNBB0118P14.9 PROTEIN"/>
    <property type="match status" value="1"/>
</dbReference>
<sequence>MMRKCRSIESLSSLSRTKSCVCSPTNHVGSFRCRHHRQQLNQSTSSSPVGTTITIVSLTQDVKSEVRGGK</sequence>
<accession>A0A2I0ASQ4</accession>
<gene>
    <name evidence="1" type="ORF">AXF42_Ash008803</name>
</gene>
<dbReference type="OrthoDB" id="1109687at2759"/>
<dbReference type="PANTHER" id="PTHR33132:SF135">
    <property type="entry name" value="OS02G0799700 PROTEIN"/>
    <property type="match status" value="1"/>
</dbReference>
<protein>
    <submittedName>
        <fullName evidence="1">Uncharacterized protein</fullName>
    </submittedName>
</protein>
<name>A0A2I0ASQ4_9ASPA</name>